<keyword evidence="8" id="KW-0676">Redox-active center</keyword>
<keyword evidence="7" id="KW-1015">Disulfide bond</keyword>
<protein>
    <submittedName>
        <fullName evidence="13">Thioredoxin domain-containing protein</fullName>
    </submittedName>
</protein>
<sequence length="203" mass="22549">MKSPAVRLPFITCSYAPWCPACQLLQPEWNRLASVAPDLGIKVAKLDCTVEASVAMIFTITSLPTIYHIKDGVFRLVKGKRMSEELKHFVETQSYELIEPETWPYSPGAFYMPTVVRLLDLGMSVTRFHKYMVSKGMPAALSLLFVATAILGSGACFGMLLLFICEYCCPPRPQILSVFGMAGARPEPIVTKDNVSYLHSSLF</sequence>
<name>A0A183T972_SCHSO</name>
<dbReference type="PANTHER" id="PTHR46107:SF3">
    <property type="entry name" value="THIOREDOXIN DOMAIN-CONTAINING PROTEIN"/>
    <property type="match status" value="1"/>
</dbReference>
<accession>A0A183T972</accession>
<evidence type="ECO:0000259" key="10">
    <source>
        <dbReference type="PROSITE" id="PS51352"/>
    </source>
</evidence>
<keyword evidence="4" id="KW-0256">Endoplasmic reticulum</keyword>
<dbReference type="Gene3D" id="3.40.30.10">
    <property type="entry name" value="Glutaredoxin"/>
    <property type="match status" value="1"/>
</dbReference>
<evidence type="ECO:0000256" key="7">
    <source>
        <dbReference type="ARBA" id="ARBA00023157"/>
    </source>
</evidence>
<evidence type="ECO:0000256" key="5">
    <source>
        <dbReference type="ARBA" id="ARBA00022982"/>
    </source>
</evidence>
<feature type="transmembrane region" description="Helical" evidence="9">
    <location>
        <begin position="139"/>
        <end position="164"/>
    </location>
</feature>
<dbReference type="InterPro" id="IPR052454">
    <property type="entry name" value="TMX_domain-containing"/>
</dbReference>
<dbReference type="SUPFAM" id="SSF52833">
    <property type="entry name" value="Thioredoxin-like"/>
    <property type="match status" value="1"/>
</dbReference>
<reference evidence="11 12" key="2">
    <citation type="submission" date="2018-11" db="EMBL/GenBank/DDBJ databases">
        <authorList>
            <consortium name="Pathogen Informatics"/>
        </authorList>
    </citation>
    <scope>NUCLEOTIDE SEQUENCE [LARGE SCALE GENOMIC DNA]</scope>
    <source>
        <strain evidence="11 12">NST_G2</strain>
    </source>
</reference>
<evidence type="ECO:0000256" key="6">
    <source>
        <dbReference type="ARBA" id="ARBA00022989"/>
    </source>
</evidence>
<dbReference type="GO" id="GO:0005789">
    <property type="term" value="C:endoplasmic reticulum membrane"/>
    <property type="evidence" value="ECO:0007669"/>
    <property type="project" value="UniProtKB-SubCell"/>
</dbReference>
<keyword evidence="3" id="KW-0732">Signal</keyword>
<dbReference type="EMBL" id="UYSU01037733">
    <property type="protein sequence ID" value="VDL99405.1"/>
    <property type="molecule type" value="Genomic_DNA"/>
</dbReference>
<evidence type="ECO:0000313" key="11">
    <source>
        <dbReference type="EMBL" id="VDL99405.1"/>
    </source>
</evidence>
<feature type="domain" description="Thioredoxin" evidence="10">
    <location>
        <begin position="1"/>
        <end position="95"/>
    </location>
</feature>
<keyword evidence="9" id="KW-0812">Transmembrane</keyword>
<gene>
    <name evidence="11" type="ORF">SSLN_LOCUS13020</name>
</gene>
<dbReference type="STRING" id="70667.A0A183T972"/>
<keyword evidence="9" id="KW-0472">Membrane</keyword>
<dbReference type="PROSITE" id="PS51352">
    <property type="entry name" value="THIOREDOXIN_2"/>
    <property type="match status" value="1"/>
</dbReference>
<dbReference type="InterPro" id="IPR013766">
    <property type="entry name" value="Thioredoxin_domain"/>
</dbReference>
<keyword evidence="2" id="KW-0813">Transport</keyword>
<dbReference type="WBParaSite" id="SSLN_0001352101-mRNA-1">
    <property type="protein sequence ID" value="SSLN_0001352101-mRNA-1"/>
    <property type="gene ID" value="SSLN_0001352101"/>
</dbReference>
<dbReference type="GO" id="GO:0015036">
    <property type="term" value="F:disulfide oxidoreductase activity"/>
    <property type="evidence" value="ECO:0007669"/>
    <property type="project" value="TreeGrafter"/>
</dbReference>
<evidence type="ECO:0000313" key="12">
    <source>
        <dbReference type="Proteomes" id="UP000275846"/>
    </source>
</evidence>
<evidence type="ECO:0000256" key="3">
    <source>
        <dbReference type="ARBA" id="ARBA00022729"/>
    </source>
</evidence>
<dbReference type="OrthoDB" id="7869097at2759"/>
<evidence type="ECO:0000256" key="9">
    <source>
        <dbReference type="SAM" id="Phobius"/>
    </source>
</evidence>
<evidence type="ECO:0000256" key="4">
    <source>
        <dbReference type="ARBA" id="ARBA00022824"/>
    </source>
</evidence>
<keyword evidence="6 9" id="KW-1133">Transmembrane helix</keyword>
<dbReference type="Proteomes" id="UP000275846">
    <property type="component" value="Unassembled WGS sequence"/>
</dbReference>
<keyword evidence="12" id="KW-1185">Reference proteome</keyword>
<organism evidence="13">
    <name type="scientific">Schistocephalus solidus</name>
    <name type="common">Tapeworm</name>
    <dbReference type="NCBI Taxonomy" id="70667"/>
    <lineage>
        <taxon>Eukaryota</taxon>
        <taxon>Metazoa</taxon>
        <taxon>Spiralia</taxon>
        <taxon>Lophotrochozoa</taxon>
        <taxon>Platyhelminthes</taxon>
        <taxon>Cestoda</taxon>
        <taxon>Eucestoda</taxon>
        <taxon>Diphyllobothriidea</taxon>
        <taxon>Diphyllobothriidae</taxon>
        <taxon>Schistocephalus</taxon>
    </lineage>
</organism>
<dbReference type="Pfam" id="PF00085">
    <property type="entry name" value="Thioredoxin"/>
    <property type="match status" value="1"/>
</dbReference>
<keyword evidence="5" id="KW-0249">Electron transport</keyword>
<evidence type="ECO:0000313" key="13">
    <source>
        <dbReference type="WBParaSite" id="SSLN_0001352101-mRNA-1"/>
    </source>
</evidence>
<dbReference type="AlphaFoldDB" id="A0A183T972"/>
<evidence type="ECO:0000256" key="1">
    <source>
        <dbReference type="ARBA" id="ARBA00004389"/>
    </source>
</evidence>
<dbReference type="InterPro" id="IPR036249">
    <property type="entry name" value="Thioredoxin-like_sf"/>
</dbReference>
<reference evidence="13" key="1">
    <citation type="submission" date="2016-06" db="UniProtKB">
        <authorList>
            <consortium name="WormBaseParasite"/>
        </authorList>
    </citation>
    <scope>IDENTIFICATION</scope>
</reference>
<proteinExistence type="predicted"/>
<evidence type="ECO:0000256" key="8">
    <source>
        <dbReference type="ARBA" id="ARBA00023284"/>
    </source>
</evidence>
<evidence type="ECO:0000256" key="2">
    <source>
        <dbReference type="ARBA" id="ARBA00022448"/>
    </source>
</evidence>
<dbReference type="PANTHER" id="PTHR46107">
    <property type="entry name" value="DUMPY: SHORTER THAN WILD-TYPE"/>
    <property type="match status" value="1"/>
</dbReference>
<comment type="subcellular location">
    <subcellularLocation>
        <location evidence="1">Endoplasmic reticulum membrane</location>
        <topology evidence="1">Single-pass membrane protein</topology>
    </subcellularLocation>
</comment>